<keyword evidence="3" id="KW-0804">Transcription</keyword>
<dbReference type="Pfam" id="PF02365">
    <property type="entry name" value="NAM"/>
    <property type="match status" value="1"/>
</dbReference>
<proteinExistence type="predicted"/>
<keyword evidence="4" id="KW-0539">Nucleus</keyword>
<keyword evidence="2" id="KW-0238">DNA-binding</keyword>
<dbReference type="AlphaFoldDB" id="A0AAV7ETV7"/>
<evidence type="ECO:0000313" key="7">
    <source>
        <dbReference type="EMBL" id="KAG9452143.1"/>
    </source>
</evidence>
<evidence type="ECO:0000256" key="1">
    <source>
        <dbReference type="ARBA" id="ARBA00023015"/>
    </source>
</evidence>
<dbReference type="SUPFAM" id="SSF101941">
    <property type="entry name" value="NAC domain"/>
    <property type="match status" value="1"/>
</dbReference>
<dbReference type="GO" id="GO:0003677">
    <property type="term" value="F:DNA binding"/>
    <property type="evidence" value="ECO:0007669"/>
    <property type="project" value="UniProtKB-KW"/>
</dbReference>
<dbReference type="InterPro" id="IPR036093">
    <property type="entry name" value="NAC_dom_sf"/>
</dbReference>
<dbReference type="PANTHER" id="PTHR31719:SF179">
    <property type="entry name" value="OS08G0148400 PROTEIN"/>
    <property type="match status" value="1"/>
</dbReference>
<dbReference type="GO" id="GO:0006355">
    <property type="term" value="P:regulation of DNA-templated transcription"/>
    <property type="evidence" value="ECO:0007669"/>
    <property type="project" value="InterPro"/>
</dbReference>
<accession>A0AAV7ETV7</accession>
<protein>
    <recommendedName>
        <fullName evidence="6">NAC domain-containing protein</fullName>
    </recommendedName>
</protein>
<feature type="compositionally biased region" description="Basic and acidic residues" evidence="5">
    <location>
        <begin position="1"/>
        <end position="10"/>
    </location>
</feature>
<evidence type="ECO:0000256" key="4">
    <source>
        <dbReference type="ARBA" id="ARBA00023242"/>
    </source>
</evidence>
<feature type="domain" description="NAC" evidence="6">
    <location>
        <begin position="23"/>
        <end position="173"/>
    </location>
</feature>
<organism evidence="7 8">
    <name type="scientific">Aristolochia fimbriata</name>
    <name type="common">White veined hardy Dutchman's pipe vine</name>
    <dbReference type="NCBI Taxonomy" id="158543"/>
    <lineage>
        <taxon>Eukaryota</taxon>
        <taxon>Viridiplantae</taxon>
        <taxon>Streptophyta</taxon>
        <taxon>Embryophyta</taxon>
        <taxon>Tracheophyta</taxon>
        <taxon>Spermatophyta</taxon>
        <taxon>Magnoliopsida</taxon>
        <taxon>Magnoliidae</taxon>
        <taxon>Piperales</taxon>
        <taxon>Aristolochiaceae</taxon>
        <taxon>Aristolochia</taxon>
    </lineage>
</organism>
<evidence type="ECO:0000256" key="3">
    <source>
        <dbReference type="ARBA" id="ARBA00023163"/>
    </source>
</evidence>
<dbReference type="PROSITE" id="PS51005">
    <property type="entry name" value="NAC"/>
    <property type="match status" value="1"/>
</dbReference>
<keyword evidence="8" id="KW-1185">Reference proteome</keyword>
<comment type="caution">
    <text evidence="7">The sequence shown here is derived from an EMBL/GenBank/DDBJ whole genome shotgun (WGS) entry which is preliminary data.</text>
</comment>
<dbReference type="Gene3D" id="2.170.150.80">
    <property type="entry name" value="NAC domain"/>
    <property type="match status" value="1"/>
</dbReference>
<dbReference type="Proteomes" id="UP000825729">
    <property type="component" value="Unassembled WGS sequence"/>
</dbReference>
<evidence type="ECO:0000259" key="6">
    <source>
        <dbReference type="PROSITE" id="PS51005"/>
    </source>
</evidence>
<evidence type="ECO:0000256" key="5">
    <source>
        <dbReference type="SAM" id="MobiDB-lite"/>
    </source>
</evidence>
<evidence type="ECO:0000256" key="2">
    <source>
        <dbReference type="ARBA" id="ARBA00023125"/>
    </source>
</evidence>
<dbReference type="EMBL" id="JAINDJ010000003">
    <property type="protein sequence ID" value="KAG9452143.1"/>
    <property type="molecule type" value="Genomic_DNA"/>
</dbReference>
<gene>
    <name evidence="7" type="ORF">H6P81_005047</name>
</gene>
<dbReference type="InterPro" id="IPR003441">
    <property type="entry name" value="NAC-dom"/>
</dbReference>
<name>A0AAV7ETV7_ARIFI</name>
<reference evidence="7 8" key="1">
    <citation type="submission" date="2021-07" db="EMBL/GenBank/DDBJ databases">
        <title>The Aristolochia fimbriata genome: insights into angiosperm evolution, floral development and chemical biosynthesis.</title>
        <authorList>
            <person name="Jiao Y."/>
        </authorList>
    </citation>
    <scope>NUCLEOTIDE SEQUENCE [LARGE SCALE GENOMIC DNA]</scope>
    <source>
        <strain evidence="7">IBCAS-2021</strain>
        <tissue evidence="7">Leaf</tissue>
    </source>
</reference>
<sequence>MERGGKRQLEEESWPPSRKHPKLGPMLRFEPTDAELVAYLEMVIRSEHVLLPEGIIHSANVYGHHPQTLTGMYSPAHDVRMEWYFFTPREAKYPNGLRPDRRAGNNGFWKATGGVQNIVRDDHVVGRKKSLVFYESLPGQKKQRKTKWIMHEYEHVSNNAQFQSWVLCRIRHNGKQHPPAEEAAQPPADALDPLLEVFQPVPLCVAAPDGSYWKHMPALVDAAAAAVVHETTWGASSPSRSGATTAPAESQYPACHPLDSAETDFLDCDFDGGLMVDMMSYLLDD</sequence>
<keyword evidence="1" id="KW-0805">Transcription regulation</keyword>
<evidence type="ECO:0000313" key="8">
    <source>
        <dbReference type="Proteomes" id="UP000825729"/>
    </source>
</evidence>
<dbReference type="PANTHER" id="PTHR31719">
    <property type="entry name" value="NAC TRANSCRIPTION FACTOR 56"/>
    <property type="match status" value="1"/>
</dbReference>
<feature type="region of interest" description="Disordered" evidence="5">
    <location>
        <begin position="1"/>
        <end position="26"/>
    </location>
</feature>